<comment type="caution">
    <text evidence="1">The sequence shown here is derived from an EMBL/GenBank/DDBJ whole genome shotgun (WGS) entry which is preliminary data.</text>
</comment>
<gene>
    <name evidence="1" type="ORF">N5A56_014155</name>
</gene>
<evidence type="ECO:0000313" key="2">
    <source>
        <dbReference type="Proteomes" id="UP001151478"/>
    </source>
</evidence>
<name>A0ABT5SBJ2_9FLAO</name>
<protein>
    <submittedName>
        <fullName evidence="1">Uncharacterized protein</fullName>
    </submittedName>
</protein>
<dbReference type="Proteomes" id="UP001151478">
    <property type="component" value="Unassembled WGS sequence"/>
</dbReference>
<proteinExistence type="predicted"/>
<accession>A0ABT5SBJ2</accession>
<sequence length="182" mass="21776">MITVGHKLYVTKHINNAMVKYAEQVLLKRLLLRFAFDDYKEFKKPKKVSNLIVDTSFNLGHNPPEIQYEHIQLINKFLSELDESDYTAMYFWLIDKKFYDYEDEYENEEDDFDQNIDYDTFLANYGREIAYKIYDPEGSRLEEDLFGELTNFIINFADELDLSLVDKQSIEDITDTLYLYCK</sequence>
<reference evidence="1" key="1">
    <citation type="submission" date="2023-02" db="EMBL/GenBank/DDBJ databases">
        <title>Polaribacter ponticola sp. nov., isolated from seawater.</title>
        <authorList>
            <person name="Baek J.H."/>
            <person name="Kim J.M."/>
            <person name="Choi D.G."/>
            <person name="Jeon C.O."/>
        </authorList>
    </citation>
    <scope>NUCLEOTIDE SEQUENCE</scope>
    <source>
        <strain evidence="1">MSW5</strain>
    </source>
</reference>
<organism evidence="1 2">
    <name type="scientific">Polaribacter ponticola</name>
    <dbReference type="NCBI Taxonomy" id="2978475"/>
    <lineage>
        <taxon>Bacteria</taxon>
        <taxon>Pseudomonadati</taxon>
        <taxon>Bacteroidota</taxon>
        <taxon>Flavobacteriia</taxon>
        <taxon>Flavobacteriales</taxon>
        <taxon>Flavobacteriaceae</taxon>
    </lineage>
</organism>
<evidence type="ECO:0000313" key="1">
    <source>
        <dbReference type="EMBL" id="MDD7915489.1"/>
    </source>
</evidence>
<keyword evidence="2" id="KW-1185">Reference proteome</keyword>
<dbReference type="EMBL" id="JAOSLC020000003">
    <property type="protein sequence ID" value="MDD7915489.1"/>
    <property type="molecule type" value="Genomic_DNA"/>
</dbReference>
<dbReference type="RefSeq" id="WP_265726034.1">
    <property type="nucleotide sequence ID" value="NZ_JAOSLC020000003.1"/>
</dbReference>